<feature type="region of interest" description="Disordered" evidence="1">
    <location>
        <begin position="1"/>
        <end position="50"/>
    </location>
</feature>
<gene>
    <name evidence="4" type="ORF">DFQ27_007372</name>
</gene>
<dbReference type="PANTHER" id="PTHR31605">
    <property type="entry name" value="GLYCEROL-3-PHOSPHATE O-ACYLTRANSFERASE 1"/>
    <property type="match status" value="1"/>
</dbReference>
<evidence type="ECO:0000313" key="5">
    <source>
        <dbReference type="Proteomes" id="UP000807716"/>
    </source>
</evidence>
<dbReference type="GO" id="GO:0004366">
    <property type="term" value="F:glycerol-3-phosphate O-acyltransferase activity"/>
    <property type="evidence" value="ECO:0007669"/>
    <property type="project" value="TreeGrafter"/>
</dbReference>
<feature type="transmembrane region" description="Helical" evidence="2">
    <location>
        <begin position="506"/>
        <end position="525"/>
    </location>
</feature>
<sequence length="626" mass="69892">MTKVRSRSKHTQSNGKSGPTATSSATSAGQGDQAATTTLTTKDANGGGALRVDSDGNAIFPVQKRPPMYIAIRTFFKVCLHTFYANVEVEGTENIPPTGPAILVANHSNSLTDAIAVLSTVPSKSRKMLRMTAKDTFWHTASPFGYIIRNVGTVPIKRRKDYNGEKVDNSHSMDALTESLGTGSCVCLYPEGISRYNSQMAPFKAGVAMIASDALTRYKDQPGFNLTLLPASINYLHREKFRSDVLVTYHSPIVLTPQQDPELTSTDKQVRQEAITKLTTLLENTVRSNLLDAQDWRTVRIGHVARKIYAGQLGTRISLGQYVRLTAKFVTAFGAHAKMMQEESSSGGGEGAGSGSRRGSLQTQDESMLNAAMSETTLHTGLETRRSKESSEFIQKLARDLEAYQNELDFYLLKDYRITQGKPPATVLLSKLFQRLLLACLLAVISIPGLVLWAPVFLAAKYQEKKIREKGPLEDNLDEIAQYKLLVATMFLPLIWGFWVLMTFPFALITAPGIIILMWLTIRWLEDLVHNAKSMLSLLRLLFIAEETMDSLREKRLDLAKRVQEFAVDALNLPEDPEDLIAENKVHKQSAGWLGHLSKSYFSIKRRRRKDWNEVMRLHDISNYDQ</sequence>
<feature type="domain" description="Phospholipid/glycerol acyltransferase" evidence="3">
    <location>
        <begin position="101"/>
        <end position="236"/>
    </location>
</feature>
<dbReference type="Proteomes" id="UP000807716">
    <property type="component" value="Unassembled WGS sequence"/>
</dbReference>
<organism evidence="4 5">
    <name type="scientific">Actinomortierella ambigua</name>
    <dbReference type="NCBI Taxonomy" id="1343610"/>
    <lineage>
        <taxon>Eukaryota</taxon>
        <taxon>Fungi</taxon>
        <taxon>Fungi incertae sedis</taxon>
        <taxon>Mucoromycota</taxon>
        <taxon>Mortierellomycotina</taxon>
        <taxon>Mortierellomycetes</taxon>
        <taxon>Mortierellales</taxon>
        <taxon>Mortierellaceae</taxon>
        <taxon>Actinomortierella</taxon>
    </lineage>
</organism>
<dbReference type="InterPro" id="IPR002123">
    <property type="entry name" value="Plipid/glycerol_acylTrfase"/>
</dbReference>
<dbReference type="GO" id="GO:0008654">
    <property type="term" value="P:phospholipid biosynthetic process"/>
    <property type="evidence" value="ECO:0007669"/>
    <property type="project" value="TreeGrafter"/>
</dbReference>
<dbReference type="SUPFAM" id="SSF69593">
    <property type="entry name" value="Glycerol-3-phosphate (1)-acyltransferase"/>
    <property type="match status" value="1"/>
</dbReference>
<keyword evidence="2" id="KW-0812">Transmembrane</keyword>
<keyword evidence="2" id="KW-0472">Membrane</keyword>
<dbReference type="InterPro" id="IPR052744">
    <property type="entry name" value="GPAT/DAPAT"/>
</dbReference>
<reference evidence="4" key="1">
    <citation type="journal article" date="2020" name="Fungal Divers.">
        <title>Resolving the Mortierellaceae phylogeny through synthesis of multi-gene phylogenetics and phylogenomics.</title>
        <authorList>
            <person name="Vandepol N."/>
            <person name="Liber J."/>
            <person name="Desiro A."/>
            <person name="Na H."/>
            <person name="Kennedy M."/>
            <person name="Barry K."/>
            <person name="Grigoriev I.V."/>
            <person name="Miller A.N."/>
            <person name="O'Donnell K."/>
            <person name="Stajich J.E."/>
            <person name="Bonito G."/>
        </authorList>
    </citation>
    <scope>NUCLEOTIDE SEQUENCE</scope>
    <source>
        <strain evidence="4">BC1065</strain>
    </source>
</reference>
<dbReference type="CDD" id="cd07992">
    <property type="entry name" value="LPLAT_AAK14816-like"/>
    <property type="match status" value="1"/>
</dbReference>
<evidence type="ECO:0000313" key="4">
    <source>
        <dbReference type="EMBL" id="KAG0253490.1"/>
    </source>
</evidence>
<dbReference type="AlphaFoldDB" id="A0A9P6PVB8"/>
<dbReference type="SMART" id="SM00563">
    <property type="entry name" value="PlsC"/>
    <property type="match status" value="1"/>
</dbReference>
<proteinExistence type="predicted"/>
<evidence type="ECO:0000256" key="2">
    <source>
        <dbReference type="SAM" id="Phobius"/>
    </source>
</evidence>
<dbReference type="PANTHER" id="PTHR31605:SF0">
    <property type="entry name" value="GLYCEROL-3-PHOSPHATE O-ACYLTRANSFERASE 1"/>
    <property type="match status" value="1"/>
</dbReference>
<feature type="compositionally biased region" description="Polar residues" evidence="1">
    <location>
        <begin position="29"/>
        <end position="43"/>
    </location>
</feature>
<accession>A0A9P6PVB8</accession>
<dbReference type="OrthoDB" id="1044435at2759"/>
<protein>
    <recommendedName>
        <fullName evidence="3">Phospholipid/glycerol acyltransferase domain-containing protein</fullName>
    </recommendedName>
</protein>
<feature type="transmembrane region" description="Helical" evidence="2">
    <location>
        <begin position="436"/>
        <end position="460"/>
    </location>
</feature>
<comment type="caution">
    <text evidence="4">The sequence shown here is derived from an EMBL/GenBank/DDBJ whole genome shotgun (WGS) entry which is preliminary data.</text>
</comment>
<dbReference type="EMBL" id="JAAAJB010000577">
    <property type="protein sequence ID" value="KAG0253490.1"/>
    <property type="molecule type" value="Genomic_DNA"/>
</dbReference>
<keyword evidence="5" id="KW-1185">Reference proteome</keyword>
<feature type="compositionally biased region" description="Basic residues" evidence="1">
    <location>
        <begin position="1"/>
        <end position="10"/>
    </location>
</feature>
<evidence type="ECO:0000259" key="3">
    <source>
        <dbReference type="SMART" id="SM00563"/>
    </source>
</evidence>
<name>A0A9P6PVB8_9FUNG</name>
<dbReference type="Pfam" id="PF01553">
    <property type="entry name" value="Acyltransferase"/>
    <property type="match status" value="1"/>
</dbReference>
<feature type="region of interest" description="Disordered" evidence="1">
    <location>
        <begin position="341"/>
        <end position="364"/>
    </location>
</feature>
<feature type="transmembrane region" description="Helical" evidence="2">
    <location>
        <begin position="481"/>
        <end position="500"/>
    </location>
</feature>
<feature type="compositionally biased region" description="Gly residues" evidence="1">
    <location>
        <begin position="346"/>
        <end position="356"/>
    </location>
</feature>
<keyword evidence="2" id="KW-1133">Transmembrane helix</keyword>
<evidence type="ECO:0000256" key="1">
    <source>
        <dbReference type="SAM" id="MobiDB-lite"/>
    </source>
</evidence>
<dbReference type="GO" id="GO:0016287">
    <property type="term" value="F:glycerone-phosphate O-acyltransferase activity"/>
    <property type="evidence" value="ECO:0007669"/>
    <property type="project" value="TreeGrafter"/>
</dbReference>